<feature type="binding site" evidence="6">
    <location>
        <position position="219"/>
    </location>
    <ligand>
        <name>D-dopa</name>
        <dbReference type="ChEBI" id="CHEBI:149689"/>
    </ligand>
</feature>
<comment type="caution">
    <text evidence="9">The sequence shown here is derived from an EMBL/GenBank/DDBJ whole genome shotgun (WGS) entry which is preliminary data.</text>
</comment>
<name>A0AA38VE30_9PEZI</name>
<feature type="binding site" evidence="6">
    <location>
        <position position="53"/>
    </location>
    <ligand>
        <name>D-dopa</name>
        <dbReference type="ChEBI" id="CHEBI:149689"/>
    </ligand>
</feature>
<feature type="chain" id="PRO_5041438257" evidence="7">
    <location>
        <begin position="18"/>
        <end position="331"/>
    </location>
</feature>
<dbReference type="GO" id="GO:0019478">
    <property type="term" value="P:D-amino acid catabolic process"/>
    <property type="evidence" value="ECO:0007669"/>
    <property type="project" value="TreeGrafter"/>
</dbReference>
<comment type="similarity">
    <text evidence="2">Belongs to the DAMOX/DASOX family.</text>
</comment>
<keyword evidence="5" id="KW-0560">Oxidoreductase</keyword>
<dbReference type="SUPFAM" id="SSF51971">
    <property type="entry name" value="Nucleotide-binding domain"/>
    <property type="match status" value="1"/>
</dbReference>
<accession>A0AA38VE30</accession>
<dbReference type="Gene3D" id="3.40.50.720">
    <property type="entry name" value="NAD(P)-binding Rossmann-like Domain"/>
    <property type="match status" value="1"/>
</dbReference>
<evidence type="ECO:0000256" key="4">
    <source>
        <dbReference type="ARBA" id="ARBA00022827"/>
    </source>
</evidence>
<dbReference type="PIRSF" id="PIRSF000189">
    <property type="entry name" value="D-aa_oxidase"/>
    <property type="match status" value="1"/>
</dbReference>
<gene>
    <name evidence="9" type="ORF">NKR23_g6611</name>
</gene>
<evidence type="ECO:0000313" key="9">
    <source>
        <dbReference type="EMBL" id="KAJ9143400.1"/>
    </source>
</evidence>
<feature type="domain" description="FAD dependent oxidoreductase" evidence="8">
    <location>
        <begin position="4"/>
        <end position="320"/>
    </location>
</feature>
<dbReference type="PANTHER" id="PTHR11530:SF11">
    <property type="entry name" value="D-ASPARTATE OXIDASE"/>
    <property type="match status" value="1"/>
</dbReference>
<dbReference type="PANTHER" id="PTHR11530">
    <property type="entry name" value="D-AMINO ACID OXIDASE"/>
    <property type="match status" value="1"/>
</dbReference>
<dbReference type="AlphaFoldDB" id="A0AA38VE30"/>
<evidence type="ECO:0000259" key="8">
    <source>
        <dbReference type="Pfam" id="PF01266"/>
    </source>
</evidence>
<evidence type="ECO:0000256" key="7">
    <source>
        <dbReference type="SAM" id="SignalP"/>
    </source>
</evidence>
<dbReference type="Gene3D" id="3.30.9.10">
    <property type="entry name" value="D-Amino Acid Oxidase, subunit A, domain 2"/>
    <property type="match status" value="1"/>
</dbReference>
<evidence type="ECO:0000256" key="2">
    <source>
        <dbReference type="ARBA" id="ARBA00006730"/>
    </source>
</evidence>
<feature type="signal peptide" evidence="7">
    <location>
        <begin position="1"/>
        <end position="17"/>
    </location>
</feature>
<feature type="binding site" evidence="6">
    <location>
        <position position="177"/>
    </location>
    <ligand>
        <name>FAD</name>
        <dbReference type="ChEBI" id="CHEBI:57692"/>
    </ligand>
</feature>
<evidence type="ECO:0000256" key="6">
    <source>
        <dbReference type="PIRSR" id="PIRSR000189-1"/>
    </source>
</evidence>
<dbReference type="GO" id="GO:0005737">
    <property type="term" value="C:cytoplasm"/>
    <property type="evidence" value="ECO:0007669"/>
    <property type="project" value="TreeGrafter"/>
</dbReference>
<dbReference type="GO" id="GO:0071949">
    <property type="term" value="F:FAD binding"/>
    <property type="evidence" value="ECO:0007669"/>
    <property type="project" value="InterPro"/>
</dbReference>
<feature type="binding site" evidence="6">
    <location>
        <position position="304"/>
    </location>
    <ligand>
        <name>D-dopa</name>
        <dbReference type="ChEBI" id="CHEBI:149689"/>
    </ligand>
</feature>
<protein>
    <submittedName>
        <fullName evidence="9">FAD dependent oxidoreductase</fullName>
    </submittedName>
</protein>
<sequence>MTLVCVLGSGIIGLASATALVEAGFEVVVVARDLPGDPGGLAWASPSAGAVIQPLPEGEGHDLQVESLKYYWALAHRDPTAGAQTLPVTEYYDSYEDDSSHWYRSVCPRYRRLRKDELPEGVTVGVTMTTVMVNTTIFLPWLQKNLESRGVKFIRHAATSIPEVLEKTQAAVIVNATGLGAGKLCNDAAVHPVKGQTMFLRNDTEWNEILLRKGTEYTYVIPRTATGGVILGGIRLDGDIDDKPDPTVQRDILRRVNKLTKGAFEHVNIETDVDDIVGVRPGRKGGYRLETEGSRVVHAYGFDGMGYVCSFGAAKRVTELVKELVPPESKL</sequence>
<dbReference type="InterPro" id="IPR006076">
    <property type="entry name" value="FAD-dep_OxRdtase"/>
</dbReference>
<evidence type="ECO:0000256" key="3">
    <source>
        <dbReference type="ARBA" id="ARBA00022630"/>
    </source>
</evidence>
<dbReference type="Proteomes" id="UP001174694">
    <property type="component" value="Unassembled WGS sequence"/>
</dbReference>
<keyword evidence="4 6" id="KW-0274">FAD</keyword>
<evidence type="ECO:0000313" key="10">
    <source>
        <dbReference type="Proteomes" id="UP001174694"/>
    </source>
</evidence>
<evidence type="ECO:0000256" key="5">
    <source>
        <dbReference type="ARBA" id="ARBA00023002"/>
    </source>
</evidence>
<evidence type="ECO:0000256" key="1">
    <source>
        <dbReference type="ARBA" id="ARBA00001974"/>
    </source>
</evidence>
<keyword evidence="7" id="KW-0732">Signal</keyword>
<dbReference type="InterPro" id="IPR023209">
    <property type="entry name" value="DAO"/>
</dbReference>
<dbReference type="GO" id="GO:0003884">
    <property type="term" value="F:D-amino-acid oxidase activity"/>
    <property type="evidence" value="ECO:0007669"/>
    <property type="project" value="InterPro"/>
</dbReference>
<keyword evidence="3" id="KW-0285">Flavoprotein</keyword>
<dbReference type="Pfam" id="PF01266">
    <property type="entry name" value="DAO"/>
    <property type="match status" value="1"/>
</dbReference>
<dbReference type="EMBL" id="JANBVO010000019">
    <property type="protein sequence ID" value="KAJ9143400.1"/>
    <property type="molecule type" value="Genomic_DNA"/>
</dbReference>
<feature type="binding site" evidence="6">
    <location>
        <position position="280"/>
    </location>
    <ligand>
        <name>D-dopa</name>
        <dbReference type="ChEBI" id="CHEBI:149689"/>
    </ligand>
</feature>
<proteinExistence type="inferred from homology"/>
<organism evidence="9 10">
    <name type="scientific">Pleurostoma richardsiae</name>
    <dbReference type="NCBI Taxonomy" id="41990"/>
    <lineage>
        <taxon>Eukaryota</taxon>
        <taxon>Fungi</taxon>
        <taxon>Dikarya</taxon>
        <taxon>Ascomycota</taxon>
        <taxon>Pezizomycotina</taxon>
        <taxon>Sordariomycetes</taxon>
        <taxon>Sordariomycetidae</taxon>
        <taxon>Calosphaeriales</taxon>
        <taxon>Pleurostomataceae</taxon>
        <taxon>Pleurostoma</taxon>
    </lineage>
</organism>
<comment type="cofactor">
    <cofactor evidence="1 6">
        <name>FAD</name>
        <dbReference type="ChEBI" id="CHEBI:57692"/>
    </cofactor>
</comment>
<dbReference type="SUPFAM" id="SSF54373">
    <property type="entry name" value="FAD-linked reductases, C-terminal domain"/>
    <property type="match status" value="1"/>
</dbReference>
<keyword evidence="10" id="KW-1185">Reference proteome</keyword>
<reference evidence="9" key="1">
    <citation type="submission" date="2022-07" db="EMBL/GenBank/DDBJ databases">
        <title>Fungi with potential for degradation of polypropylene.</title>
        <authorList>
            <person name="Gostincar C."/>
        </authorList>
    </citation>
    <scope>NUCLEOTIDE SEQUENCE</scope>
    <source>
        <strain evidence="9">EXF-13308</strain>
    </source>
</reference>